<feature type="domain" description="RNA polymerase beta subunit protrusion" evidence="7">
    <location>
        <begin position="16"/>
        <end position="144"/>
    </location>
</feature>
<dbReference type="Gene3D" id="3.90.1110.10">
    <property type="entry name" value="RNA polymerase Rpb2, domain 2"/>
    <property type="match status" value="1"/>
</dbReference>
<dbReference type="AlphaFoldDB" id="A0A5D3BXU3"/>
<comment type="similarity">
    <text evidence="1">Belongs to the RNA polymerase beta chain family.</text>
</comment>
<dbReference type="GO" id="GO:0006351">
    <property type="term" value="P:DNA-templated transcription"/>
    <property type="evidence" value="ECO:0007669"/>
    <property type="project" value="InterPro"/>
</dbReference>
<evidence type="ECO:0000256" key="2">
    <source>
        <dbReference type="ARBA" id="ARBA00012418"/>
    </source>
</evidence>
<evidence type="ECO:0000256" key="3">
    <source>
        <dbReference type="ARBA" id="ARBA00022478"/>
    </source>
</evidence>
<dbReference type="InterPro" id="IPR037034">
    <property type="entry name" value="RNA_pol_Rpb2_2_sf"/>
</dbReference>
<dbReference type="GO" id="GO:0000428">
    <property type="term" value="C:DNA-directed RNA polymerase complex"/>
    <property type="evidence" value="ECO:0007669"/>
    <property type="project" value="UniProtKB-KW"/>
</dbReference>
<evidence type="ECO:0000313" key="9">
    <source>
        <dbReference type="Proteomes" id="UP000321947"/>
    </source>
</evidence>
<evidence type="ECO:0000256" key="5">
    <source>
        <dbReference type="ARBA" id="ARBA00022695"/>
    </source>
</evidence>
<dbReference type="EC" id="2.7.7.6" evidence="2"/>
<dbReference type="SUPFAM" id="SSF64484">
    <property type="entry name" value="beta and beta-prime subunits of DNA dependent RNA-polymerase"/>
    <property type="match status" value="1"/>
</dbReference>
<evidence type="ECO:0000256" key="4">
    <source>
        <dbReference type="ARBA" id="ARBA00022679"/>
    </source>
</evidence>
<sequence length="259" mass="29049">MMEVLRGVKLVGMSRFLDVRIGEPSVTVNAVSETINPHMCRLSDLTYAAPILVDIEYIEESHAQKAPREKKDVVIGRMPIMLRSRCCVLHGKDEAELARLGECPLDPGGYFIIKGTEKVVLIQEQLSKNRIIIDTDKKGNINASVTSSTEATKSKTVIKMENEKIYLQLNIFTTPKIPIMVVLKAMGMESVQEVVQMVGRDPRYGALLLPSIEVANGAKTSNDLQIMVGPALKKRPKLLWSNSRLLIEFWFERNQRVSQ</sequence>
<dbReference type="Pfam" id="PF04563">
    <property type="entry name" value="RNA_pol_Rpb2_1"/>
    <property type="match status" value="1"/>
</dbReference>
<dbReference type="GO" id="GO:0003899">
    <property type="term" value="F:DNA-directed RNA polymerase activity"/>
    <property type="evidence" value="ECO:0007669"/>
    <property type="project" value="UniProtKB-EC"/>
</dbReference>
<protein>
    <recommendedName>
        <fullName evidence="2">DNA-directed RNA polymerase</fullName>
        <ecNumber evidence="2">2.7.7.6</ecNumber>
    </recommendedName>
</protein>
<keyword evidence="5" id="KW-0548">Nucleotidyltransferase</keyword>
<evidence type="ECO:0000313" key="8">
    <source>
        <dbReference type="EMBL" id="TYK03824.1"/>
    </source>
</evidence>
<comment type="caution">
    <text evidence="8">The sequence shown here is derived from an EMBL/GenBank/DDBJ whole genome shotgun (WGS) entry which is preliminary data.</text>
</comment>
<organism evidence="8 9">
    <name type="scientific">Cucumis melo var. makuwa</name>
    <name type="common">Oriental melon</name>
    <dbReference type="NCBI Taxonomy" id="1194695"/>
    <lineage>
        <taxon>Eukaryota</taxon>
        <taxon>Viridiplantae</taxon>
        <taxon>Streptophyta</taxon>
        <taxon>Embryophyta</taxon>
        <taxon>Tracheophyta</taxon>
        <taxon>Spermatophyta</taxon>
        <taxon>Magnoliopsida</taxon>
        <taxon>eudicotyledons</taxon>
        <taxon>Gunneridae</taxon>
        <taxon>Pentapetalae</taxon>
        <taxon>rosids</taxon>
        <taxon>fabids</taxon>
        <taxon>Cucurbitales</taxon>
        <taxon>Cucurbitaceae</taxon>
        <taxon>Benincaseae</taxon>
        <taxon>Cucumis</taxon>
    </lineage>
</organism>
<proteinExistence type="inferred from homology"/>
<gene>
    <name evidence="8" type="ORF">E5676_scaffold347G00150</name>
</gene>
<dbReference type="Proteomes" id="UP000321947">
    <property type="component" value="Unassembled WGS sequence"/>
</dbReference>
<keyword evidence="3 8" id="KW-0240">DNA-directed RNA polymerase</keyword>
<dbReference type="InterPro" id="IPR015712">
    <property type="entry name" value="DNA-dir_RNA_pol_su2"/>
</dbReference>
<keyword evidence="4" id="KW-0808">Transferase</keyword>
<dbReference type="PANTHER" id="PTHR20856">
    <property type="entry name" value="DNA-DIRECTED RNA POLYMERASE I SUBUNIT 2"/>
    <property type="match status" value="1"/>
</dbReference>
<dbReference type="Gene3D" id="3.90.1100.10">
    <property type="match status" value="1"/>
</dbReference>
<name>A0A5D3BXU3_CUCMM</name>
<evidence type="ECO:0000259" key="7">
    <source>
        <dbReference type="Pfam" id="PF04563"/>
    </source>
</evidence>
<keyword evidence="6" id="KW-0804">Transcription</keyword>
<evidence type="ECO:0000256" key="1">
    <source>
        <dbReference type="ARBA" id="ARBA00006835"/>
    </source>
</evidence>
<dbReference type="EMBL" id="SSTD01014851">
    <property type="protein sequence ID" value="TYK03824.1"/>
    <property type="molecule type" value="Genomic_DNA"/>
</dbReference>
<reference evidence="8 9" key="1">
    <citation type="submission" date="2019-08" db="EMBL/GenBank/DDBJ databases">
        <title>Draft genome sequences of two oriental melons (Cucumis melo L. var makuwa).</title>
        <authorList>
            <person name="Kwon S.-Y."/>
        </authorList>
    </citation>
    <scope>NUCLEOTIDE SEQUENCE [LARGE SCALE GENOMIC DNA]</scope>
    <source>
        <strain evidence="9">cv. Chang Bougi</strain>
        <tissue evidence="8">Leaf</tissue>
    </source>
</reference>
<dbReference type="GO" id="GO:0003677">
    <property type="term" value="F:DNA binding"/>
    <property type="evidence" value="ECO:0007669"/>
    <property type="project" value="InterPro"/>
</dbReference>
<dbReference type="GO" id="GO:0032549">
    <property type="term" value="F:ribonucleoside binding"/>
    <property type="evidence" value="ECO:0007669"/>
    <property type="project" value="InterPro"/>
</dbReference>
<accession>A0A5D3BXU3</accession>
<evidence type="ECO:0000256" key="6">
    <source>
        <dbReference type="ARBA" id="ARBA00023163"/>
    </source>
</evidence>
<dbReference type="InterPro" id="IPR007644">
    <property type="entry name" value="RNA_pol_bsu_protrusion"/>
</dbReference>